<accession>A0A8J9X0Y2</accession>
<feature type="non-terminal residue" evidence="1">
    <location>
        <position position="48"/>
    </location>
</feature>
<dbReference type="EMBL" id="OU594954">
    <property type="protein sequence ID" value="CAG9280633.1"/>
    <property type="molecule type" value="Genomic_DNA"/>
</dbReference>
<name>A0A8J9X0Y2_PHATR</name>
<evidence type="ECO:0000313" key="1">
    <source>
        <dbReference type="EMBL" id="CAG9280633.1"/>
    </source>
</evidence>
<proteinExistence type="predicted"/>
<reference evidence="1" key="1">
    <citation type="submission" date="2022-02" db="EMBL/GenBank/DDBJ databases">
        <authorList>
            <person name="Giguere J D."/>
        </authorList>
    </citation>
    <scope>NUCLEOTIDE SEQUENCE</scope>
    <source>
        <strain evidence="1">CCAP 1055/1</strain>
    </source>
</reference>
<protein>
    <submittedName>
        <fullName evidence="1">Uncharacterized protein</fullName>
    </submittedName>
</protein>
<gene>
    <name evidence="1" type="ORF">PTTT1_LOCUS13949</name>
</gene>
<dbReference type="Proteomes" id="UP000836788">
    <property type="component" value="Chromosome 13"/>
</dbReference>
<sequence length="48" mass="5739">MFWLLFWAIALILFVVGPIIIDAQKRRKFLNYFPCCNFVEDETEPRSS</sequence>
<dbReference type="AlphaFoldDB" id="A0A8J9X0Y2"/>
<organism evidence="1">
    <name type="scientific">Phaeodactylum tricornutum</name>
    <name type="common">Diatom</name>
    <dbReference type="NCBI Taxonomy" id="2850"/>
    <lineage>
        <taxon>Eukaryota</taxon>
        <taxon>Sar</taxon>
        <taxon>Stramenopiles</taxon>
        <taxon>Ochrophyta</taxon>
        <taxon>Bacillariophyta</taxon>
        <taxon>Bacillariophyceae</taxon>
        <taxon>Bacillariophycidae</taxon>
        <taxon>Naviculales</taxon>
        <taxon>Phaeodactylaceae</taxon>
        <taxon>Phaeodactylum</taxon>
    </lineage>
</organism>